<feature type="compositionally biased region" description="Basic residues" evidence="1">
    <location>
        <begin position="28"/>
        <end position="41"/>
    </location>
</feature>
<feature type="compositionally biased region" description="Basic and acidic residues" evidence="1">
    <location>
        <begin position="15"/>
        <end position="27"/>
    </location>
</feature>
<dbReference type="AlphaFoldDB" id="A0A6J4IDA1"/>
<evidence type="ECO:0000313" key="2">
    <source>
        <dbReference type="EMBL" id="CAA9247799.1"/>
    </source>
</evidence>
<name>A0A6J4IDA1_9PROT</name>
<feature type="compositionally biased region" description="Basic and acidic residues" evidence="1">
    <location>
        <begin position="276"/>
        <end position="296"/>
    </location>
</feature>
<accession>A0A6J4IDA1</accession>
<organism evidence="2">
    <name type="scientific">uncultured Acetobacteraceae bacterium</name>
    <dbReference type="NCBI Taxonomy" id="169975"/>
    <lineage>
        <taxon>Bacteria</taxon>
        <taxon>Pseudomonadati</taxon>
        <taxon>Pseudomonadota</taxon>
        <taxon>Alphaproteobacteria</taxon>
        <taxon>Acetobacterales</taxon>
        <taxon>Acetobacteraceae</taxon>
        <taxon>environmental samples</taxon>
    </lineage>
</organism>
<reference evidence="2" key="1">
    <citation type="submission" date="2020-02" db="EMBL/GenBank/DDBJ databases">
        <authorList>
            <person name="Meier V. D."/>
        </authorList>
    </citation>
    <scope>NUCLEOTIDE SEQUENCE</scope>
    <source>
        <strain evidence="2">AVDCRST_MAG08</strain>
    </source>
</reference>
<feature type="region of interest" description="Disordered" evidence="1">
    <location>
        <begin position="370"/>
        <end position="398"/>
    </location>
</feature>
<feature type="compositionally biased region" description="Basic and acidic residues" evidence="1">
    <location>
        <begin position="241"/>
        <end position="251"/>
    </location>
</feature>
<feature type="non-terminal residue" evidence="2">
    <location>
        <position position="398"/>
    </location>
</feature>
<feature type="region of interest" description="Disordered" evidence="1">
    <location>
        <begin position="1"/>
        <end position="110"/>
    </location>
</feature>
<gene>
    <name evidence="2" type="ORF">AVDCRST_MAG08-1947</name>
</gene>
<sequence>EAPEQPAFGHRDHRVHGDERARPEARRHQPRPRLPRPRRAGGRGAGGGRGAARRAQPIPAHARGAGAAPSRGPPQPALLRHRGRPGRGGGCHVRRHGSDHRLPDGGFGPRRRVRADRAALRHLPAGGEAARRRAEAGALAAAEVGAAARRAGRRLRAAHQGRAAQLAHEPDRQGVHRRRAGLRRRPGGAARLLCGVRRGVRAPDLRRLAPHAADGAAGDAGAVHAGRQRREDLQPDGLEGGLRHLRPEPGAERGQGAPEPHLHHRAQPPARGGGGADERGRLLPRHLDGVAGEARRPGRGAGGSRLRRAADAGLLLHHRRLPADRLRGRRCLLLPDADGGGGRHRHPRFRLLRRPGARPEPLRPLRLLQERGGAGSGAGPAARLDRGARPCVDGGGRL</sequence>
<dbReference type="EMBL" id="CADCTG010000160">
    <property type="protein sequence ID" value="CAA9247799.1"/>
    <property type="molecule type" value="Genomic_DNA"/>
</dbReference>
<feature type="compositionally biased region" description="Low complexity" evidence="1">
    <location>
        <begin position="53"/>
        <end position="70"/>
    </location>
</feature>
<feature type="non-terminal residue" evidence="2">
    <location>
        <position position="1"/>
    </location>
</feature>
<keyword evidence="2" id="KW-0808">Transferase</keyword>
<proteinExistence type="predicted"/>
<feature type="region of interest" description="Disordered" evidence="1">
    <location>
        <begin position="232"/>
        <end position="306"/>
    </location>
</feature>
<evidence type="ECO:0000256" key="1">
    <source>
        <dbReference type="SAM" id="MobiDB-lite"/>
    </source>
</evidence>
<keyword evidence="2" id="KW-0032">Aminotransferase</keyword>
<feature type="compositionally biased region" description="Basic residues" evidence="1">
    <location>
        <begin position="175"/>
        <end position="184"/>
    </location>
</feature>
<dbReference type="GO" id="GO:0008483">
    <property type="term" value="F:transaminase activity"/>
    <property type="evidence" value="ECO:0007669"/>
    <property type="project" value="UniProtKB-KW"/>
</dbReference>
<protein>
    <submittedName>
        <fullName evidence="2">Glutamine-dependent 2-keto-4-methylthiobutyrate transaminase / Aspartate/tyrosine/aromatic aminotransferase</fullName>
    </submittedName>
</protein>
<feature type="region of interest" description="Disordered" evidence="1">
    <location>
        <begin position="162"/>
        <end position="184"/>
    </location>
</feature>